<dbReference type="InterPro" id="IPR048020">
    <property type="entry name" value="Transpos_IS3"/>
</dbReference>
<evidence type="ECO:0000313" key="4">
    <source>
        <dbReference type="EMBL" id="MQS98629.1"/>
    </source>
</evidence>
<dbReference type="Pfam" id="PF00665">
    <property type="entry name" value="rve"/>
    <property type="match status" value="1"/>
</dbReference>
<dbReference type="InterPro" id="IPR025948">
    <property type="entry name" value="HTH-like_dom"/>
</dbReference>
<protein>
    <submittedName>
        <fullName evidence="3">IS3 family transposase</fullName>
    </submittedName>
</protein>
<dbReference type="EMBL" id="VDFO01000084">
    <property type="protein sequence ID" value="MQS98629.1"/>
    <property type="molecule type" value="Genomic_DNA"/>
</dbReference>
<accession>A0A5P0ZSN8</accession>
<organism evidence="3 6">
    <name type="scientific">Companilactobacillus halodurans</name>
    <dbReference type="NCBI Taxonomy" id="2584183"/>
    <lineage>
        <taxon>Bacteria</taxon>
        <taxon>Bacillati</taxon>
        <taxon>Bacillota</taxon>
        <taxon>Bacilli</taxon>
        <taxon>Lactobacillales</taxon>
        <taxon>Lactobacillaceae</taxon>
        <taxon>Companilactobacillus</taxon>
    </lineage>
</organism>
<dbReference type="Pfam" id="PF13333">
    <property type="entry name" value="rve_2"/>
    <property type="match status" value="1"/>
</dbReference>
<reference evidence="5 6" key="1">
    <citation type="journal article" date="2019" name="Syst. Appl. Microbiol.">
        <title>Polyphasic characterization of two novel Lactobacillus spp. isolated from blown salami packages: Description of Lactobacillus halodurans sp. nov. and Lactobacillus salsicarnum sp. nov.</title>
        <authorList>
            <person name="Schuster J.A."/>
            <person name="Klingl A."/>
            <person name="Vogel R.F."/>
            <person name="Ehrmann M.A."/>
        </authorList>
    </citation>
    <scope>NUCLEOTIDE SEQUENCE [LARGE SCALE GENOMIC DNA]</scope>
    <source>
        <strain evidence="4 5">TMW 1.1920</strain>
        <strain evidence="3 6">TMW 1.2172</strain>
    </source>
</reference>
<evidence type="ECO:0000259" key="2">
    <source>
        <dbReference type="PROSITE" id="PS50994"/>
    </source>
</evidence>
<dbReference type="Proteomes" id="UP000414364">
    <property type="component" value="Unassembled WGS sequence"/>
</dbReference>
<dbReference type="GO" id="GO:0003676">
    <property type="term" value="F:nucleic acid binding"/>
    <property type="evidence" value="ECO:0007669"/>
    <property type="project" value="InterPro"/>
</dbReference>
<keyword evidence="5" id="KW-1185">Reference proteome</keyword>
<dbReference type="InterPro" id="IPR012337">
    <property type="entry name" value="RNaseH-like_sf"/>
</dbReference>
<dbReference type="Pfam" id="PF13276">
    <property type="entry name" value="HTH_21"/>
    <property type="match status" value="1"/>
</dbReference>
<dbReference type="GO" id="GO:0015074">
    <property type="term" value="P:DNA integration"/>
    <property type="evidence" value="ECO:0007669"/>
    <property type="project" value="InterPro"/>
</dbReference>
<gene>
    <name evidence="4" type="ORF">FHL05_12295</name>
    <name evidence="3" type="ORF">FHL06_12965</name>
</gene>
<evidence type="ECO:0000313" key="6">
    <source>
        <dbReference type="Proteomes" id="UP000414364"/>
    </source>
</evidence>
<dbReference type="PANTHER" id="PTHR46889:SF5">
    <property type="entry name" value="INTEGRASE PROTEIN"/>
    <property type="match status" value="1"/>
</dbReference>
<dbReference type="NCBIfam" id="NF033516">
    <property type="entry name" value="transpos_IS3"/>
    <property type="match status" value="1"/>
</dbReference>
<comment type="function">
    <text evidence="1">Involved in the transposition of the insertion sequence.</text>
</comment>
<dbReference type="SUPFAM" id="SSF53098">
    <property type="entry name" value="Ribonuclease H-like"/>
    <property type="match status" value="1"/>
</dbReference>
<evidence type="ECO:0000256" key="1">
    <source>
        <dbReference type="ARBA" id="ARBA00002286"/>
    </source>
</evidence>
<feature type="domain" description="Integrase catalytic" evidence="2">
    <location>
        <begin position="148"/>
        <end position="315"/>
    </location>
</feature>
<dbReference type="AlphaFoldDB" id="A0A5P0ZSN8"/>
<sequence length="319" mass="37391">MKGQGSLLGKIKSLNSKESEITNQQKAQIISELRLELKIRLSIILEVVGMSSSSYHYSHNHIYGRNRKSEELVQKIKDIREKNIDYGYRTVTSALRNMGIIVNHKAVLRIMRKNDLLCHAYERKTRKLNTYKGSVGKVAKNILNRRFKTDRPFQKIVTDVTEVRWGNETREERAYFTAFIDIYSGEIITWNIGLKADMNFVMKPLEELIAMRPQLNYRMMIHSDQGFHYQNNVYVQSLKKNRIIQSMSRKATCLDNAVAESVFHILKIGTTHNFDYETYEDLRKGIEEYVYYYNNKRIRTKLAGKTPVEYRNLSDQLIA</sequence>
<comment type="caution">
    <text evidence="3">The sequence shown here is derived from an EMBL/GenBank/DDBJ whole genome shotgun (WGS) entry which is preliminary data.</text>
</comment>
<dbReference type="EMBL" id="VDFP01000127">
    <property type="protein sequence ID" value="MQS77224.1"/>
    <property type="molecule type" value="Genomic_DNA"/>
</dbReference>
<dbReference type="Gene3D" id="3.30.420.10">
    <property type="entry name" value="Ribonuclease H-like superfamily/Ribonuclease H"/>
    <property type="match status" value="1"/>
</dbReference>
<dbReference type="InterPro" id="IPR001584">
    <property type="entry name" value="Integrase_cat-core"/>
</dbReference>
<evidence type="ECO:0000313" key="5">
    <source>
        <dbReference type="Proteomes" id="UP000371423"/>
    </source>
</evidence>
<dbReference type="PROSITE" id="PS50994">
    <property type="entry name" value="INTEGRASE"/>
    <property type="match status" value="1"/>
</dbReference>
<name>A0A5P0ZSN8_9LACO</name>
<evidence type="ECO:0000313" key="3">
    <source>
        <dbReference type="EMBL" id="MQS77224.1"/>
    </source>
</evidence>
<dbReference type="Proteomes" id="UP000371423">
    <property type="component" value="Unassembled WGS sequence"/>
</dbReference>
<dbReference type="PANTHER" id="PTHR46889">
    <property type="entry name" value="TRANSPOSASE INSF FOR INSERTION SEQUENCE IS3B-RELATED"/>
    <property type="match status" value="1"/>
</dbReference>
<proteinExistence type="predicted"/>
<dbReference type="InterPro" id="IPR050900">
    <property type="entry name" value="Transposase_IS3/IS150/IS904"/>
</dbReference>
<dbReference type="InterPro" id="IPR036397">
    <property type="entry name" value="RNaseH_sf"/>
</dbReference>